<feature type="domain" description="Glucosyltransferase 3-like C-terminal" evidence="2">
    <location>
        <begin position="279"/>
        <end position="364"/>
    </location>
</feature>
<dbReference type="GO" id="GO:0016757">
    <property type="term" value="F:glycosyltransferase activity"/>
    <property type="evidence" value="ECO:0007669"/>
    <property type="project" value="UniProtKB-ARBA"/>
</dbReference>
<dbReference type="Pfam" id="PF26337">
    <property type="entry name" value="Gtf3_C"/>
    <property type="match status" value="1"/>
</dbReference>
<dbReference type="Proteomes" id="UP000515237">
    <property type="component" value="Chromosome"/>
</dbReference>
<reference evidence="3 4" key="1">
    <citation type="journal article" date="2018" name="Int. J. Syst. Evol. Microbiol.">
        <title>Adhaeribacter swui sp. nov., isolated from wet mud.</title>
        <authorList>
            <person name="Kim D.U."/>
            <person name="Kim K.W."/>
            <person name="Kang M.S."/>
            <person name="Kim J.Y."/>
            <person name="Jang J.H."/>
            <person name="Kim M.K."/>
        </authorList>
    </citation>
    <scope>NUCLEOTIDE SEQUENCE [LARGE SCALE GENOMIC DNA]</scope>
    <source>
        <strain evidence="3 4">KCTC 52873</strain>
    </source>
</reference>
<dbReference type="InterPro" id="IPR028098">
    <property type="entry name" value="Glyco_trans_4-like_N"/>
</dbReference>
<dbReference type="RefSeq" id="WP_185270300.1">
    <property type="nucleotide sequence ID" value="NZ_CP055156.1"/>
</dbReference>
<evidence type="ECO:0000259" key="2">
    <source>
        <dbReference type="Pfam" id="PF26337"/>
    </source>
</evidence>
<dbReference type="InterPro" id="IPR058592">
    <property type="entry name" value="Gtf3_C"/>
</dbReference>
<dbReference type="Pfam" id="PF13579">
    <property type="entry name" value="Glyco_trans_4_4"/>
    <property type="match status" value="1"/>
</dbReference>
<dbReference type="Gene3D" id="3.40.50.2000">
    <property type="entry name" value="Glycogen Phosphorylase B"/>
    <property type="match status" value="1"/>
</dbReference>
<accession>A0A7G7G9I4</accession>
<organism evidence="3 4">
    <name type="scientific">Adhaeribacter swui</name>
    <dbReference type="NCBI Taxonomy" id="2086471"/>
    <lineage>
        <taxon>Bacteria</taxon>
        <taxon>Pseudomonadati</taxon>
        <taxon>Bacteroidota</taxon>
        <taxon>Cytophagia</taxon>
        <taxon>Cytophagales</taxon>
        <taxon>Hymenobacteraceae</taxon>
        <taxon>Adhaeribacter</taxon>
    </lineage>
</organism>
<evidence type="ECO:0000313" key="3">
    <source>
        <dbReference type="EMBL" id="QNF33818.1"/>
    </source>
</evidence>
<dbReference type="EMBL" id="CP055156">
    <property type="protein sequence ID" value="QNF33818.1"/>
    <property type="molecule type" value="Genomic_DNA"/>
</dbReference>
<gene>
    <name evidence="3" type="ORF">HUW51_14220</name>
</gene>
<feature type="domain" description="Glycosyltransferase subfamily 4-like N-terminal" evidence="1">
    <location>
        <begin position="88"/>
        <end position="197"/>
    </location>
</feature>
<evidence type="ECO:0008006" key="5">
    <source>
        <dbReference type="Google" id="ProtNLM"/>
    </source>
</evidence>
<proteinExistence type="predicted"/>
<protein>
    <recommendedName>
        <fullName evidence="5">Glycosyltransferase family 4 protein</fullName>
    </recommendedName>
</protein>
<dbReference type="AlphaFoldDB" id="A0A7G7G9I4"/>
<dbReference type="SUPFAM" id="SSF53756">
    <property type="entry name" value="UDP-Glycosyltransferase/glycogen phosphorylase"/>
    <property type="match status" value="1"/>
</dbReference>
<name>A0A7G7G9I4_9BACT</name>
<keyword evidence="4" id="KW-1185">Reference proteome</keyword>
<evidence type="ECO:0000313" key="4">
    <source>
        <dbReference type="Proteomes" id="UP000515237"/>
    </source>
</evidence>
<dbReference type="KEGG" id="aswu:HUW51_14220"/>
<sequence length="411" mass="48589">MKNNYKNIFIFAYYSFKDPIFQSAVLPYFRNLNSDTKLRFIILTFEQQKYKITDKSELNFFQDELNRENILWFQTSWHSGRFKILKKAFDFAWGLIYASYLILRFRAKAIYSEGFPGAVIAHHLATLFRVPHLVHTYEPHTDYMIEAGVWKKSSWEARLLKKSEVKVAFRASFIFTATKAMIDRLKLQGVNATLHRVPSCVDASCFYYSEKHRKEIRSKFNVNDDDCVIVYLGKFGGMYMDEEIFDFMYDLEQDKLINFKYFILTPDDHSYVYSFLNKKKLNKEKFIVKTLNRLEVSKFLSASDFGLVPVRQNPSKRFCSPIKDGEYWACGLPIIIPKGISDDYIFCQQYKIGIVMDDTSKISNNKVLNEIKVWLREQSREDVIKRCRSFALSDRSIEKYKSLYKEIFMSI</sequence>
<evidence type="ECO:0000259" key="1">
    <source>
        <dbReference type="Pfam" id="PF13579"/>
    </source>
</evidence>